<dbReference type="SUPFAM" id="SSF102114">
    <property type="entry name" value="Radical SAM enzymes"/>
    <property type="match status" value="1"/>
</dbReference>
<dbReference type="RefSeq" id="WP_205378176.1">
    <property type="nucleotide sequence ID" value="NZ_JAFEJA010000002.1"/>
</dbReference>
<comment type="caution">
    <text evidence="8">The sequence shown here is derived from an EMBL/GenBank/DDBJ whole genome shotgun (WGS) entry which is preliminary data.</text>
</comment>
<dbReference type="CDD" id="cd21109">
    <property type="entry name" value="SPASM"/>
    <property type="match status" value="1"/>
</dbReference>
<evidence type="ECO:0000256" key="1">
    <source>
        <dbReference type="ARBA" id="ARBA00022691"/>
    </source>
</evidence>
<evidence type="ECO:0000259" key="7">
    <source>
        <dbReference type="Pfam" id="PF13186"/>
    </source>
</evidence>
<keyword evidence="9" id="KW-1185">Reference proteome</keyword>
<organism evidence="8 9">
    <name type="scientific">Streptomyces zhihengii</name>
    <dbReference type="NCBI Taxonomy" id="1818004"/>
    <lineage>
        <taxon>Bacteria</taxon>
        <taxon>Bacillati</taxon>
        <taxon>Actinomycetota</taxon>
        <taxon>Actinomycetes</taxon>
        <taxon>Kitasatosporales</taxon>
        <taxon>Streptomycetaceae</taxon>
        <taxon>Streptomyces</taxon>
    </lineage>
</organism>
<dbReference type="PANTHER" id="PTHR11228">
    <property type="entry name" value="RADICAL SAM DOMAIN PROTEIN"/>
    <property type="match status" value="1"/>
</dbReference>
<evidence type="ECO:0000256" key="3">
    <source>
        <dbReference type="ARBA" id="ARBA00023004"/>
    </source>
</evidence>
<dbReference type="SFLD" id="SFLDG01067">
    <property type="entry name" value="SPASM/twitch_domain_containing"/>
    <property type="match status" value="1"/>
</dbReference>
<dbReference type="InterPro" id="IPR058240">
    <property type="entry name" value="rSAM_sf"/>
</dbReference>
<dbReference type="Pfam" id="PF13186">
    <property type="entry name" value="SPASM"/>
    <property type="match status" value="1"/>
</dbReference>
<evidence type="ECO:0000256" key="4">
    <source>
        <dbReference type="ARBA" id="ARBA00023014"/>
    </source>
</evidence>
<keyword evidence="1" id="KW-0949">S-adenosyl-L-methionine</keyword>
<dbReference type="Proteomes" id="UP000664109">
    <property type="component" value="Unassembled WGS sequence"/>
</dbReference>
<feature type="compositionally biased region" description="Low complexity" evidence="5">
    <location>
        <begin position="264"/>
        <end position="277"/>
    </location>
</feature>
<evidence type="ECO:0000256" key="5">
    <source>
        <dbReference type="SAM" id="MobiDB-lite"/>
    </source>
</evidence>
<accession>A0ABS2V3S9</accession>
<evidence type="ECO:0000256" key="2">
    <source>
        <dbReference type="ARBA" id="ARBA00022723"/>
    </source>
</evidence>
<dbReference type="InterPro" id="IPR013785">
    <property type="entry name" value="Aldolase_TIM"/>
</dbReference>
<keyword evidence="4" id="KW-0411">Iron-sulfur</keyword>
<proteinExistence type="predicted"/>
<keyword evidence="3" id="KW-0408">Iron</keyword>
<dbReference type="InterPro" id="IPR023885">
    <property type="entry name" value="4Fe4S-binding_SPASM_dom"/>
</dbReference>
<dbReference type="SFLD" id="SFLDG01386">
    <property type="entry name" value="main_SPASM_domain-containing"/>
    <property type="match status" value="1"/>
</dbReference>
<dbReference type="EMBL" id="JAFEJA010000002">
    <property type="protein sequence ID" value="MBM9624137.1"/>
    <property type="molecule type" value="Genomic_DNA"/>
</dbReference>
<gene>
    <name evidence="8" type="ORF">JE024_36825</name>
</gene>
<dbReference type="PANTHER" id="PTHR11228:SF7">
    <property type="entry name" value="PQQA PEPTIDE CYCLASE"/>
    <property type="match status" value="1"/>
</dbReference>
<dbReference type="Pfam" id="PF04055">
    <property type="entry name" value="Radical_SAM"/>
    <property type="match status" value="1"/>
</dbReference>
<dbReference type="SFLD" id="SFLDS00029">
    <property type="entry name" value="Radical_SAM"/>
    <property type="match status" value="1"/>
</dbReference>
<feature type="domain" description="Radical SAM core" evidence="6">
    <location>
        <begin position="20"/>
        <end position="156"/>
    </location>
</feature>
<protein>
    <submittedName>
        <fullName evidence="8">Radical SAM/SPASM domain-containing protein</fullName>
    </submittedName>
</protein>
<keyword evidence="2" id="KW-0479">Metal-binding</keyword>
<sequence length="287" mass="30580">MTVLDIHRPSPTPLDVLSLELTARCQFTCPSQCYAEAGPTRDHGSMTADNWHRLIDEAHALGTRSVQFIGGEPTLHPAFTELVEHALNAGLNVRVHSNLYKVRDEHWSLFEDPRVRVATTYHSDDPAQHDAITGRDGSHAATRAAIREAFMRGVKLRVAIVDHGNGQRAEQARAEMEALGVTASVDKVRAVGRASGGLLPSTSSLCGRCGDRKAAVLPNGEVSVCEIGRFLTAGNVRETPLASVLTSPAWQQARKSVPVRDSADPCGPDCGPSDDSSSGGGSCGPMS</sequence>
<evidence type="ECO:0000313" key="9">
    <source>
        <dbReference type="Proteomes" id="UP000664109"/>
    </source>
</evidence>
<dbReference type="InterPro" id="IPR050377">
    <property type="entry name" value="Radical_SAM_PqqE_MftC-like"/>
</dbReference>
<dbReference type="CDD" id="cd01335">
    <property type="entry name" value="Radical_SAM"/>
    <property type="match status" value="1"/>
</dbReference>
<name>A0ABS2V3S9_9ACTN</name>
<evidence type="ECO:0000313" key="8">
    <source>
        <dbReference type="EMBL" id="MBM9624137.1"/>
    </source>
</evidence>
<feature type="domain" description="4Fe4S-binding SPASM" evidence="7">
    <location>
        <begin position="206"/>
        <end position="270"/>
    </location>
</feature>
<dbReference type="SFLD" id="SFLDG01216">
    <property type="entry name" value="thioether_bond_formation_requi"/>
    <property type="match status" value="1"/>
</dbReference>
<reference evidence="8 9" key="1">
    <citation type="journal article" date="2016" name="Arch. Microbiol.">
        <title>Streptomyces zhihengii sp. nov., isolated from rhizospheric soil of Psammosilene tunicoides.</title>
        <authorList>
            <person name="Huang M.J."/>
            <person name="Fei J.J."/>
            <person name="Salam N."/>
            <person name="Kim C.J."/>
            <person name="Hozzein W.N."/>
            <person name="Xiao M."/>
            <person name="Huang H.Q."/>
            <person name="Li W.J."/>
        </authorList>
    </citation>
    <scope>NUCLEOTIDE SEQUENCE [LARGE SCALE GENOMIC DNA]</scope>
    <source>
        <strain evidence="8 9">YIM T102</strain>
    </source>
</reference>
<feature type="region of interest" description="Disordered" evidence="5">
    <location>
        <begin position="252"/>
        <end position="287"/>
    </location>
</feature>
<evidence type="ECO:0000259" key="6">
    <source>
        <dbReference type="Pfam" id="PF04055"/>
    </source>
</evidence>
<dbReference type="Gene3D" id="3.20.20.70">
    <property type="entry name" value="Aldolase class I"/>
    <property type="match status" value="1"/>
</dbReference>
<dbReference type="SFLD" id="SFLDF00365">
    <property type="entry name" value="thuricin_CD_(TrnCD-like)"/>
    <property type="match status" value="1"/>
</dbReference>
<dbReference type="InterPro" id="IPR007197">
    <property type="entry name" value="rSAM"/>
</dbReference>
<feature type="compositionally biased region" description="Gly residues" evidence="5">
    <location>
        <begin position="278"/>
        <end position="287"/>
    </location>
</feature>